<dbReference type="AlphaFoldDB" id="A0A2X0Q488"/>
<gene>
    <name evidence="8" type="ORF">BTBSAS_220017</name>
</gene>
<feature type="domain" description="EamA" evidence="7">
    <location>
        <begin position="5"/>
        <end position="138"/>
    </location>
</feature>
<reference evidence="9" key="1">
    <citation type="submission" date="2018-04" db="EMBL/GenBank/DDBJ databases">
        <authorList>
            <person name="Illikoud N."/>
        </authorList>
    </citation>
    <scope>NUCLEOTIDE SEQUENCE [LARGE SCALE GENOMIC DNA]</scope>
</reference>
<keyword evidence="5 6" id="KW-0472">Membrane</keyword>
<dbReference type="InterPro" id="IPR037185">
    <property type="entry name" value="EmrE-like"/>
</dbReference>
<comment type="subcellular location">
    <subcellularLocation>
        <location evidence="1">Endomembrane system</location>
        <topology evidence="1">Multi-pass membrane protein</topology>
    </subcellularLocation>
</comment>
<keyword evidence="4 6" id="KW-1133">Transmembrane helix</keyword>
<dbReference type="InterPro" id="IPR050638">
    <property type="entry name" value="AA-Vitamin_Transporters"/>
</dbReference>
<evidence type="ECO:0000256" key="1">
    <source>
        <dbReference type="ARBA" id="ARBA00004127"/>
    </source>
</evidence>
<evidence type="ECO:0000256" key="4">
    <source>
        <dbReference type="ARBA" id="ARBA00022989"/>
    </source>
</evidence>
<dbReference type="Proteomes" id="UP000270190">
    <property type="component" value="Unassembled WGS sequence"/>
</dbReference>
<evidence type="ECO:0000313" key="9">
    <source>
        <dbReference type="Proteomes" id="UP000270190"/>
    </source>
</evidence>
<evidence type="ECO:0000256" key="2">
    <source>
        <dbReference type="ARBA" id="ARBA00007362"/>
    </source>
</evidence>
<feature type="transmembrane region" description="Helical" evidence="6">
    <location>
        <begin position="35"/>
        <end position="54"/>
    </location>
</feature>
<dbReference type="SUPFAM" id="SSF103481">
    <property type="entry name" value="Multidrug resistance efflux transporter EmrE"/>
    <property type="match status" value="2"/>
</dbReference>
<protein>
    <submittedName>
        <fullName evidence="8">Putative permease drug/metabolite transporter (DMT) superfamily</fullName>
    </submittedName>
</protein>
<evidence type="ECO:0000256" key="5">
    <source>
        <dbReference type="ARBA" id="ARBA00023136"/>
    </source>
</evidence>
<feature type="transmembrane region" description="Helical" evidence="6">
    <location>
        <begin position="66"/>
        <end position="88"/>
    </location>
</feature>
<proteinExistence type="inferred from homology"/>
<dbReference type="PANTHER" id="PTHR32322:SF2">
    <property type="entry name" value="EAMA DOMAIN-CONTAINING PROTEIN"/>
    <property type="match status" value="1"/>
</dbReference>
<evidence type="ECO:0000256" key="6">
    <source>
        <dbReference type="SAM" id="Phobius"/>
    </source>
</evidence>
<evidence type="ECO:0000313" key="8">
    <source>
        <dbReference type="EMBL" id="SPP28520.1"/>
    </source>
</evidence>
<dbReference type="PANTHER" id="PTHR32322">
    <property type="entry name" value="INNER MEMBRANE TRANSPORTER"/>
    <property type="match status" value="1"/>
</dbReference>
<feature type="transmembrane region" description="Helical" evidence="6">
    <location>
        <begin position="177"/>
        <end position="201"/>
    </location>
</feature>
<comment type="similarity">
    <text evidence="2">Belongs to the EamA transporter family.</text>
</comment>
<feature type="transmembrane region" description="Helical" evidence="6">
    <location>
        <begin position="122"/>
        <end position="141"/>
    </location>
</feature>
<accession>A0A2X0Q488</accession>
<feature type="transmembrane region" description="Helical" evidence="6">
    <location>
        <begin position="258"/>
        <end position="280"/>
    </location>
</feature>
<dbReference type="InterPro" id="IPR000620">
    <property type="entry name" value="EamA_dom"/>
</dbReference>
<feature type="transmembrane region" description="Helical" evidence="6">
    <location>
        <begin position="94"/>
        <end position="115"/>
    </location>
</feature>
<dbReference type="GO" id="GO:0016020">
    <property type="term" value="C:membrane"/>
    <property type="evidence" value="ECO:0007669"/>
    <property type="project" value="UniProtKB-SubCell"/>
</dbReference>
<feature type="transmembrane region" description="Helical" evidence="6">
    <location>
        <begin position="231"/>
        <end position="251"/>
    </location>
</feature>
<evidence type="ECO:0000259" key="7">
    <source>
        <dbReference type="Pfam" id="PF00892"/>
    </source>
</evidence>
<feature type="transmembrane region" description="Helical" evidence="6">
    <location>
        <begin position="147"/>
        <end position="165"/>
    </location>
</feature>
<feature type="domain" description="EamA" evidence="7">
    <location>
        <begin position="147"/>
        <end position="303"/>
    </location>
</feature>
<feature type="transmembrane region" description="Helical" evidence="6">
    <location>
        <begin position="286"/>
        <end position="304"/>
    </location>
</feature>
<dbReference type="Gene3D" id="1.10.3730.20">
    <property type="match status" value="1"/>
</dbReference>
<dbReference type="RefSeq" id="WP_069119068.1">
    <property type="nucleotide sequence ID" value="NZ_CBCPKC010000013.1"/>
</dbReference>
<dbReference type="EMBL" id="OUNC01000015">
    <property type="protein sequence ID" value="SPP28520.1"/>
    <property type="molecule type" value="Genomic_DNA"/>
</dbReference>
<dbReference type="Pfam" id="PF00892">
    <property type="entry name" value="EamA"/>
    <property type="match status" value="2"/>
</dbReference>
<organism evidence="8 9">
    <name type="scientific">Brochothrix thermosphacta</name>
    <name type="common">Microbacterium thermosphactum</name>
    <dbReference type="NCBI Taxonomy" id="2756"/>
    <lineage>
        <taxon>Bacteria</taxon>
        <taxon>Bacillati</taxon>
        <taxon>Bacillota</taxon>
        <taxon>Bacilli</taxon>
        <taxon>Bacillales</taxon>
        <taxon>Listeriaceae</taxon>
        <taxon>Brochothrix</taxon>
    </lineage>
</organism>
<name>A0A2X0Q488_BROTH</name>
<keyword evidence="3 6" id="KW-0812">Transmembrane</keyword>
<sequence length="314" mass="34559">MKKVSLYIILGTLLFSSMEIVLKLAGSTFHPLQLNLIRFTIGAFVLLPFAWHRLRQQKRHIVWKDGLLFAVTGFICVIVSMTFFQLAIEQTKASTVAVLFSCNPLFAILFALVFLKEKITRITTISLSLSIVGLLFIVNPFELHDGLGITFALLAAATFGLYSILSRWGSKRRGFNGLTMTCFTFFAGAFELLLLIGLTHIPFIKSALSSHKQLAEFAAIPIFQGISSETLLLLLYIGIFVTGGGFAFYFLAMEASSVSMAALVFFIKPGLAPLLALLILNEVITKNTIVGICIILAGSCLTFIGETKQKNRRV</sequence>
<evidence type="ECO:0000256" key="3">
    <source>
        <dbReference type="ARBA" id="ARBA00022692"/>
    </source>
</evidence>